<name>A0A7C3ZNB5_9CYAN</name>
<accession>A0A7C3ZNB5</accession>
<sequence length="98" mass="11482">MHVITRKRLNEFAAKYPDTENALARWYQLMKSGTFNSFVELRSEFPSADQVDNLTVFNIGGNKVRLIAAIHYNRQKLYIRAVLTHAEYDEGKWRESKC</sequence>
<evidence type="ECO:0000313" key="1">
    <source>
        <dbReference type="EMBL" id="HGG03185.1"/>
    </source>
</evidence>
<dbReference type="Pfam" id="PF09907">
    <property type="entry name" value="HigB_toxin"/>
    <property type="match status" value="1"/>
</dbReference>
<dbReference type="AlphaFoldDB" id="A0A7C3ZNB5"/>
<organism evidence="1">
    <name type="scientific">Planktothricoides sp. SpSt-374</name>
    <dbReference type="NCBI Taxonomy" id="2282167"/>
    <lineage>
        <taxon>Bacteria</taxon>
        <taxon>Bacillati</taxon>
        <taxon>Cyanobacteriota</taxon>
        <taxon>Cyanophyceae</taxon>
        <taxon>Oscillatoriophycideae</taxon>
        <taxon>Oscillatoriales</taxon>
        <taxon>Oscillatoriaceae</taxon>
        <taxon>Planktothricoides</taxon>
    </lineage>
</organism>
<dbReference type="GO" id="GO:0110001">
    <property type="term" value="C:toxin-antitoxin complex"/>
    <property type="evidence" value="ECO:0007669"/>
    <property type="project" value="InterPro"/>
</dbReference>
<dbReference type="GO" id="GO:0004519">
    <property type="term" value="F:endonuclease activity"/>
    <property type="evidence" value="ECO:0007669"/>
    <property type="project" value="InterPro"/>
</dbReference>
<dbReference type="EMBL" id="DSPX01000221">
    <property type="protein sequence ID" value="HGG03185.1"/>
    <property type="molecule type" value="Genomic_DNA"/>
</dbReference>
<comment type="caution">
    <text evidence="1">The sequence shown here is derived from an EMBL/GenBank/DDBJ whole genome shotgun (WGS) entry which is preliminary data.</text>
</comment>
<proteinExistence type="predicted"/>
<reference evidence="1" key="1">
    <citation type="journal article" date="2020" name="mSystems">
        <title>Genome- and Community-Level Interaction Insights into Carbon Utilization and Element Cycling Functions of Hydrothermarchaeota in Hydrothermal Sediment.</title>
        <authorList>
            <person name="Zhou Z."/>
            <person name="Liu Y."/>
            <person name="Xu W."/>
            <person name="Pan J."/>
            <person name="Luo Z.H."/>
            <person name="Li M."/>
        </authorList>
    </citation>
    <scope>NUCLEOTIDE SEQUENCE [LARGE SCALE GENOMIC DNA]</scope>
    <source>
        <strain evidence="1">SpSt-374</strain>
    </source>
</reference>
<dbReference type="GO" id="GO:0003723">
    <property type="term" value="F:RNA binding"/>
    <property type="evidence" value="ECO:0007669"/>
    <property type="project" value="InterPro"/>
</dbReference>
<gene>
    <name evidence="1" type="ORF">ENR15_21735</name>
</gene>
<protein>
    <submittedName>
        <fullName evidence="1">Type II toxin-antitoxin system HigB family toxin</fullName>
    </submittedName>
</protein>
<dbReference type="InterPro" id="IPR018669">
    <property type="entry name" value="Toxin_HigB"/>
</dbReference>